<proteinExistence type="predicted"/>
<reference evidence="1 2" key="1">
    <citation type="submission" date="2014-09" db="EMBL/GenBank/DDBJ databases">
        <title>Whole genome shotgun sequence of Escherichia vulneris NBRC 102420.</title>
        <authorList>
            <person name="Yoshida Y."/>
            <person name="Hosoyama A."/>
            <person name="Tsuchikane K."/>
            <person name="Ohji S."/>
            <person name="Ichikawa N."/>
            <person name="Kimura A."/>
            <person name="Yamazoe A."/>
            <person name="Ezaki T."/>
            <person name="Fujita N."/>
        </authorList>
    </citation>
    <scope>NUCLEOTIDE SEQUENCE [LARGE SCALE GENOMIC DNA]</scope>
    <source>
        <strain evidence="1 2">NBRC 102420</strain>
    </source>
</reference>
<keyword evidence="2" id="KW-1185">Reference proteome</keyword>
<gene>
    <name evidence="1" type="ORF">EV102420_36_00300</name>
</gene>
<name>A0A090V623_PSEVU</name>
<dbReference type="Proteomes" id="UP000029462">
    <property type="component" value="Unassembled WGS sequence"/>
</dbReference>
<dbReference type="AlphaFoldDB" id="A0A090V623"/>
<dbReference type="STRING" id="1115515.EV102420_36_00300"/>
<accession>A0A090V623</accession>
<evidence type="ECO:0000313" key="2">
    <source>
        <dbReference type="Proteomes" id="UP000029462"/>
    </source>
</evidence>
<sequence length="79" mass="9274">MNKTKAIELLTDIISCSDRENKLQGKEFYKSALKILQDERSSENELKTLYRRFCGYFAHGDFTNVEYAKINLLINYLES</sequence>
<organism evidence="1 2">
    <name type="scientific">Pseudescherichia vulneris NBRC 102420</name>
    <dbReference type="NCBI Taxonomy" id="1115515"/>
    <lineage>
        <taxon>Bacteria</taxon>
        <taxon>Pseudomonadati</taxon>
        <taxon>Pseudomonadota</taxon>
        <taxon>Gammaproteobacteria</taxon>
        <taxon>Enterobacterales</taxon>
        <taxon>Enterobacteriaceae</taxon>
        <taxon>Pseudescherichia</taxon>
    </lineage>
</organism>
<dbReference type="RefSeq" id="WP_072015325.1">
    <property type="nucleotide sequence ID" value="NZ_BBMZ01000036.1"/>
</dbReference>
<evidence type="ECO:0000313" key="1">
    <source>
        <dbReference type="EMBL" id="GAL60355.1"/>
    </source>
</evidence>
<comment type="caution">
    <text evidence="1">The sequence shown here is derived from an EMBL/GenBank/DDBJ whole genome shotgun (WGS) entry which is preliminary data.</text>
</comment>
<dbReference type="EMBL" id="BBMZ01000036">
    <property type="protein sequence ID" value="GAL60355.1"/>
    <property type="molecule type" value="Genomic_DNA"/>
</dbReference>
<protein>
    <submittedName>
        <fullName evidence="1">Uncharacterized protein</fullName>
    </submittedName>
</protein>
<dbReference type="OrthoDB" id="6637918at2"/>